<keyword evidence="2" id="KW-1185">Reference proteome</keyword>
<sequence length="239" mass="26944">MGTNSFLDITIDDLDESDFGDPISLLEALLKRGSARKQISSDLPKESDCLTASQISQKYNVEVEDILSAIKNGNLVADKVVPLFSPKVVEAFLSDLNSGKTTLFDNFMHEITHMRVNYSYKPVLVMAIMENASENGEIALSDLVDFFLDFYEKRQAAGLVIEKADSSFVKFQNDRQHAARTIIRYPITVFENKQFISFDRQTSVLTVAKPIWQKIDAETKAFIEMSCEKILEGYYAPLS</sequence>
<proteinExistence type="predicted"/>
<evidence type="ECO:0000313" key="1">
    <source>
        <dbReference type="EMBL" id="MEQ2444383.1"/>
    </source>
</evidence>
<evidence type="ECO:0000313" key="2">
    <source>
        <dbReference type="Proteomes" id="UP001464378"/>
    </source>
</evidence>
<accession>A0ABV1EAP7</accession>
<protein>
    <submittedName>
        <fullName evidence="1">Uncharacterized protein</fullName>
    </submittedName>
</protein>
<comment type="caution">
    <text evidence="1">The sequence shown here is derived from an EMBL/GenBank/DDBJ whole genome shotgun (WGS) entry which is preliminary data.</text>
</comment>
<dbReference type="EMBL" id="JBBMFK010000024">
    <property type="protein sequence ID" value="MEQ2444383.1"/>
    <property type="molecule type" value="Genomic_DNA"/>
</dbReference>
<name>A0ABV1EAP7_9FIRM</name>
<dbReference type="Proteomes" id="UP001464378">
    <property type="component" value="Unassembled WGS sequence"/>
</dbReference>
<gene>
    <name evidence="1" type="ORF">WMO64_13025</name>
</gene>
<dbReference type="RefSeq" id="WP_349232242.1">
    <property type="nucleotide sequence ID" value="NZ_JBBMFK010000024.1"/>
</dbReference>
<reference evidence="1 2" key="1">
    <citation type="submission" date="2024-03" db="EMBL/GenBank/DDBJ databases">
        <title>Human intestinal bacterial collection.</title>
        <authorList>
            <person name="Pauvert C."/>
            <person name="Hitch T.C.A."/>
            <person name="Clavel T."/>
        </authorList>
    </citation>
    <scope>NUCLEOTIDE SEQUENCE [LARGE SCALE GENOMIC DNA]</scope>
    <source>
        <strain evidence="1 2">CLA-AP-H29</strain>
    </source>
</reference>
<organism evidence="1 2">
    <name type="scientific">Pseudoflavonifractor intestinihominis</name>
    <dbReference type="NCBI Taxonomy" id="3133171"/>
    <lineage>
        <taxon>Bacteria</taxon>
        <taxon>Bacillati</taxon>
        <taxon>Bacillota</taxon>
        <taxon>Clostridia</taxon>
        <taxon>Eubacteriales</taxon>
        <taxon>Oscillospiraceae</taxon>
        <taxon>Pseudoflavonifractor</taxon>
    </lineage>
</organism>